<feature type="transmembrane region" description="Helical" evidence="1">
    <location>
        <begin position="87"/>
        <end position="105"/>
    </location>
</feature>
<dbReference type="OrthoDB" id="9771237at2"/>
<keyword evidence="1" id="KW-1133">Transmembrane helix</keyword>
<feature type="domain" description="FecR N-terminal" evidence="3">
    <location>
        <begin position="16"/>
        <end position="56"/>
    </location>
</feature>
<feature type="domain" description="FecR protein" evidence="2">
    <location>
        <begin position="114"/>
        <end position="201"/>
    </location>
</feature>
<proteinExistence type="predicted"/>
<dbReference type="Pfam" id="PF16220">
    <property type="entry name" value="DUF4880"/>
    <property type="match status" value="1"/>
</dbReference>
<keyword evidence="1" id="KW-0812">Transmembrane</keyword>
<dbReference type="PIRSF" id="PIRSF018266">
    <property type="entry name" value="FecR"/>
    <property type="match status" value="1"/>
</dbReference>
<keyword evidence="5" id="KW-1185">Reference proteome</keyword>
<organism evidence="4 5">
    <name type="scientific">Tahibacter aquaticus</name>
    <dbReference type="NCBI Taxonomy" id="520092"/>
    <lineage>
        <taxon>Bacteria</taxon>
        <taxon>Pseudomonadati</taxon>
        <taxon>Pseudomonadota</taxon>
        <taxon>Gammaproteobacteria</taxon>
        <taxon>Lysobacterales</taxon>
        <taxon>Rhodanobacteraceae</taxon>
        <taxon>Tahibacter</taxon>
    </lineage>
</organism>
<reference evidence="4 5" key="1">
    <citation type="submission" date="2019-03" db="EMBL/GenBank/DDBJ databases">
        <title>Genomic Encyclopedia of Type Strains, Phase IV (KMG-IV): sequencing the most valuable type-strain genomes for metagenomic binning, comparative biology and taxonomic classification.</title>
        <authorList>
            <person name="Goeker M."/>
        </authorList>
    </citation>
    <scope>NUCLEOTIDE SEQUENCE [LARGE SCALE GENOMIC DNA]</scope>
    <source>
        <strain evidence="4 5">DSM 21667</strain>
    </source>
</reference>
<evidence type="ECO:0000259" key="3">
    <source>
        <dbReference type="Pfam" id="PF16220"/>
    </source>
</evidence>
<evidence type="ECO:0000313" key="5">
    <source>
        <dbReference type="Proteomes" id="UP000295293"/>
    </source>
</evidence>
<keyword evidence="1" id="KW-0472">Membrane</keyword>
<dbReference type="AlphaFoldDB" id="A0A4R6Z9N9"/>
<dbReference type="GO" id="GO:0016989">
    <property type="term" value="F:sigma factor antagonist activity"/>
    <property type="evidence" value="ECO:0007669"/>
    <property type="project" value="TreeGrafter"/>
</dbReference>
<dbReference type="PANTHER" id="PTHR30273:SF2">
    <property type="entry name" value="PROTEIN FECR"/>
    <property type="match status" value="1"/>
</dbReference>
<dbReference type="Proteomes" id="UP000295293">
    <property type="component" value="Unassembled WGS sequence"/>
</dbReference>
<comment type="caution">
    <text evidence="4">The sequence shown here is derived from an EMBL/GenBank/DDBJ whole genome shotgun (WGS) entry which is preliminary data.</text>
</comment>
<dbReference type="Pfam" id="PF04773">
    <property type="entry name" value="FecR"/>
    <property type="match status" value="1"/>
</dbReference>
<dbReference type="InterPro" id="IPR012373">
    <property type="entry name" value="Ferrdict_sens_TM"/>
</dbReference>
<gene>
    <name evidence="4" type="ORF">DFR29_101257</name>
</gene>
<dbReference type="InterPro" id="IPR032623">
    <property type="entry name" value="FecR_N"/>
</dbReference>
<dbReference type="InterPro" id="IPR006860">
    <property type="entry name" value="FecR"/>
</dbReference>
<dbReference type="Gene3D" id="2.60.120.1440">
    <property type="match status" value="1"/>
</dbReference>
<protein>
    <submittedName>
        <fullName evidence="4">FecR family protein</fullName>
    </submittedName>
</protein>
<dbReference type="PANTHER" id="PTHR30273">
    <property type="entry name" value="PERIPLASMIC SIGNAL SENSOR AND SIGMA FACTOR ACTIVATOR FECR-RELATED"/>
    <property type="match status" value="1"/>
</dbReference>
<name>A0A4R6Z9N9_9GAMM</name>
<evidence type="ECO:0000313" key="4">
    <source>
        <dbReference type="EMBL" id="TDR48637.1"/>
    </source>
</evidence>
<dbReference type="EMBL" id="SNZH01000001">
    <property type="protein sequence ID" value="TDR48637.1"/>
    <property type="molecule type" value="Genomic_DNA"/>
</dbReference>
<sequence>MRSSSMHAEEMAMDTAEAWVARLASPDFNQRDRVEFEAWCAGSNEHLQAYVQADRLHERVRELATDPLIAAAARAARRNPVHAQLRWMAMAASLAAVALVGLWQWNARGEQRFGTRVGEQREIVLGDGTRAMLDTDSEISVSLGAQRELRLQRGRVELDIAKAEQPFVAFAGNGTIHDIGTRFQLARHGDRVEVLLLEGEVSVQTAASTAPAVLKPGMLARYDASGEIRSGVADIEAAQGWTRGELVFKHRPLGELIAEMNRYSPTQLRLGEGRLEAIAVSGLFHAGDQEALIKALESGWSLKAERVTPTDVVLHAAQLH</sequence>
<evidence type="ECO:0000256" key="1">
    <source>
        <dbReference type="SAM" id="Phobius"/>
    </source>
</evidence>
<accession>A0A4R6Z9N9</accession>
<evidence type="ECO:0000259" key="2">
    <source>
        <dbReference type="Pfam" id="PF04773"/>
    </source>
</evidence>